<dbReference type="GO" id="GO:0005524">
    <property type="term" value="F:ATP binding"/>
    <property type="evidence" value="ECO:0007669"/>
    <property type="project" value="UniProtKB-KW"/>
</dbReference>
<evidence type="ECO:0000256" key="1">
    <source>
        <dbReference type="ARBA" id="ARBA00004672"/>
    </source>
</evidence>
<evidence type="ECO:0000313" key="11">
    <source>
        <dbReference type="Proteomes" id="UP000196531"/>
    </source>
</evidence>
<evidence type="ECO:0000313" key="10">
    <source>
        <dbReference type="EMBL" id="OUR97333.1"/>
    </source>
</evidence>
<feature type="domain" description="DIX" evidence="9">
    <location>
        <begin position="1"/>
        <end position="61"/>
    </location>
</feature>
<dbReference type="AlphaFoldDB" id="A0A1Y5F8X3"/>
<accession>A0A1Y5F8X3</accession>
<comment type="caution">
    <text evidence="10">The sequence shown here is derived from an EMBL/GenBank/DDBJ whole genome shotgun (WGS) entry which is preliminary data.</text>
</comment>
<dbReference type="GO" id="GO:0006189">
    <property type="term" value="P:'de novo' IMP biosynthetic process"/>
    <property type="evidence" value="ECO:0007669"/>
    <property type="project" value="UniProtKB-UniPathway"/>
</dbReference>
<keyword evidence="5" id="KW-0547">Nucleotide-binding</keyword>
<dbReference type="EC" id="6.3.2.6" evidence="3"/>
<dbReference type="InterPro" id="IPR001158">
    <property type="entry name" value="DIX"/>
</dbReference>
<evidence type="ECO:0000256" key="4">
    <source>
        <dbReference type="ARBA" id="ARBA00022598"/>
    </source>
</evidence>
<dbReference type="Pfam" id="PF01259">
    <property type="entry name" value="SAICAR_synt"/>
    <property type="match status" value="1"/>
</dbReference>
<comment type="catalytic activity">
    <reaction evidence="8">
        <text>5-amino-1-(5-phospho-D-ribosyl)imidazole-4-carboxylate + L-aspartate + ATP = (2S)-2-[5-amino-1-(5-phospho-beta-D-ribosyl)imidazole-4-carboxamido]succinate + ADP + phosphate + 2 H(+)</text>
        <dbReference type="Rhea" id="RHEA:22628"/>
        <dbReference type="ChEBI" id="CHEBI:15378"/>
        <dbReference type="ChEBI" id="CHEBI:29991"/>
        <dbReference type="ChEBI" id="CHEBI:30616"/>
        <dbReference type="ChEBI" id="CHEBI:43474"/>
        <dbReference type="ChEBI" id="CHEBI:58443"/>
        <dbReference type="ChEBI" id="CHEBI:77657"/>
        <dbReference type="ChEBI" id="CHEBI:456216"/>
        <dbReference type="EC" id="6.3.2.6"/>
    </reaction>
</comment>
<dbReference type="Gene3D" id="3.30.200.20">
    <property type="entry name" value="Phosphorylase Kinase, domain 1"/>
    <property type="match status" value="1"/>
</dbReference>
<dbReference type="InterPro" id="IPR028923">
    <property type="entry name" value="SAICAR_synt/ADE2_N"/>
</dbReference>
<dbReference type="Gene3D" id="3.30.470.20">
    <property type="entry name" value="ATP-grasp fold, B domain"/>
    <property type="match status" value="1"/>
</dbReference>
<keyword evidence="6" id="KW-0658">Purine biosynthesis</keyword>
<evidence type="ECO:0000256" key="7">
    <source>
        <dbReference type="ARBA" id="ARBA00022840"/>
    </source>
</evidence>
<sequence length="363" mass="42064">MELIKKGSVKDIYTSNGNLYFNFSNRYSIFDWGEMPDEIPNKGNSLLNFTKNIFEFLESSKCWKDWTPKSSLLEGNYYLSKEFNRLKSDGLKTHFSNVHSENGKDYLGVRRVAVPELELKNNAWDYSPFKEKVTNTLVPLEIIFRFGVPKGSSLLKRTSDKNYLDLIGLKKAPVVGDKFEMPVIEFSTKLEERDRYISFEEAKEISGMSCVEFEVLRATTTLLALRLKEYFAECDIELWDGKFEFAFDDFSPIGHREFMLVDSVGPDELRLTKDGVQLSKEVLRQFYLESPWYKNVVKAKKIAKESNRKDWKVICTDELASSPSNLADDQLKLVEDMYLGLEKVLLDSNYKMDTVLDSLKRLM</sequence>
<dbReference type="GO" id="GO:0004639">
    <property type="term" value="F:phosphoribosylaminoimidazolesuccinocarboxamide synthase activity"/>
    <property type="evidence" value="ECO:0007669"/>
    <property type="project" value="UniProtKB-EC"/>
</dbReference>
<dbReference type="GO" id="GO:0005737">
    <property type="term" value="C:cytoplasm"/>
    <property type="evidence" value="ECO:0007669"/>
    <property type="project" value="TreeGrafter"/>
</dbReference>
<gene>
    <name evidence="10" type="ORF">A9Q84_13495</name>
</gene>
<reference evidence="11" key="1">
    <citation type="journal article" date="2017" name="Proc. Natl. Acad. Sci. U.S.A.">
        <title>Simulation of Deepwater Horizon oil plume reveals substrate specialization within a complex community of hydrocarbon-degraders.</title>
        <authorList>
            <person name="Hu P."/>
            <person name="Dubinsky E.A."/>
            <person name="Probst A.J."/>
            <person name="Wang J."/>
            <person name="Sieber C.M.K."/>
            <person name="Tom L.M."/>
            <person name="Gardinali P."/>
            <person name="Banfield J.F."/>
            <person name="Atlas R.M."/>
            <person name="Andersen G.L."/>
        </authorList>
    </citation>
    <scope>NUCLEOTIDE SEQUENCE [LARGE SCALE GENOMIC DNA]</scope>
</reference>
<evidence type="ECO:0000256" key="6">
    <source>
        <dbReference type="ARBA" id="ARBA00022755"/>
    </source>
</evidence>
<evidence type="ECO:0000256" key="2">
    <source>
        <dbReference type="ARBA" id="ARBA00010190"/>
    </source>
</evidence>
<comment type="similarity">
    <text evidence="2">Belongs to the SAICAR synthetase family.</text>
</comment>
<evidence type="ECO:0000256" key="5">
    <source>
        <dbReference type="ARBA" id="ARBA00022741"/>
    </source>
</evidence>
<proteinExistence type="inferred from homology"/>
<evidence type="ECO:0000259" key="9">
    <source>
        <dbReference type="PROSITE" id="PS50841"/>
    </source>
</evidence>
<evidence type="ECO:0000256" key="3">
    <source>
        <dbReference type="ARBA" id="ARBA00012217"/>
    </source>
</evidence>
<dbReference type="PANTHER" id="PTHR43700">
    <property type="entry name" value="PHOSPHORIBOSYLAMINOIMIDAZOLE-SUCCINOCARBOXAMIDE SYNTHASE"/>
    <property type="match status" value="1"/>
</dbReference>
<keyword evidence="7" id="KW-0067">ATP-binding</keyword>
<dbReference type="Proteomes" id="UP000196531">
    <property type="component" value="Unassembled WGS sequence"/>
</dbReference>
<evidence type="ECO:0000256" key="8">
    <source>
        <dbReference type="ARBA" id="ARBA00048475"/>
    </source>
</evidence>
<dbReference type="EMBL" id="MAAO01000006">
    <property type="protein sequence ID" value="OUR97333.1"/>
    <property type="molecule type" value="Genomic_DNA"/>
</dbReference>
<dbReference type="PANTHER" id="PTHR43700:SF1">
    <property type="entry name" value="PHOSPHORIBOSYLAMINOIMIDAZOLE-SUCCINOCARBOXAMIDE SYNTHASE"/>
    <property type="match status" value="1"/>
</dbReference>
<organism evidence="10 11">
    <name type="scientific">Halobacteriovorax marinus</name>
    <dbReference type="NCBI Taxonomy" id="97084"/>
    <lineage>
        <taxon>Bacteria</taxon>
        <taxon>Pseudomonadati</taxon>
        <taxon>Bdellovibrionota</taxon>
        <taxon>Bacteriovoracia</taxon>
        <taxon>Bacteriovoracales</taxon>
        <taxon>Halobacteriovoraceae</taxon>
        <taxon>Halobacteriovorax</taxon>
    </lineage>
</organism>
<dbReference type="UniPathway" id="UPA00074">
    <property type="reaction ID" value="UER00131"/>
</dbReference>
<protein>
    <recommendedName>
        <fullName evidence="3">phosphoribosylaminoimidazolesuccinocarboxamide synthase</fullName>
        <ecNumber evidence="3">6.3.2.6</ecNumber>
    </recommendedName>
</protein>
<keyword evidence="4" id="KW-0436">Ligase</keyword>
<dbReference type="PROSITE" id="PS50841">
    <property type="entry name" value="DIX"/>
    <property type="match status" value="1"/>
</dbReference>
<name>A0A1Y5F8X3_9BACT</name>
<comment type="pathway">
    <text evidence="1">Purine metabolism; IMP biosynthesis via de novo pathway; 5-amino-1-(5-phospho-D-ribosyl)imidazole-4-carboxamide from 5-amino-1-(5-phospho-D-ribosyl)imidazole-4-carboxylate: step 1/2.</text>
</comment>
<dbReference type="SUPFAM" id="SSF56104">
    <property type="entry name" value="SAICAR synthase-like"/>
    <property type="match status" value="1"/>
</dbReference>